<dbReference type="Gene3D" id="6.10.140.1440">
    <property type="match status" value="1"/>
</dbReference>
<evidence type="ECO:0000256" key="1">
    <source>
        <dbReference type="ARBA" id="ARBA00004123"/>
    </source>
</evidence>
<keyword evidence="5" id="KW-0347">Helicase</keyword>
<dbReference type="GO" id="GO:0061733">
    <property type="term" value="F:protein-lysine-acetyltransferase activity"/>
    <property type="evidence" value="ECO:0007669"/>
    <property type="project" value="TreeGrafter"/>
</dbReference>
<gene>
    <name evidence="5" type="primary">Chd1</name>
    <name evidence="5" type="ORF">Tcan_17013</name>
</gene>
<protein>
    <submittedName>
        <fullName evidence="5">Chromodomain-helicase-DNA-binding protein 1</fullName>
    </submittedName>
</protein>
<feature type="region of interest" description="Disordered" evidence="3">
    <location>
        <begin position="523"/>
        <end position="589"/>
    </location>
</feature>
<keyword evidence="5" id="KW-0378">Hydrolase</keyword>
<keyword evidence="5" id="KW-0238">DNA-binding</keyword>
<evidence type="ECO:0000313" key="5">
    <source>
        <dbReference type="EMBL" id="KHN89186.1"/>
    </source>
</evidence>
<dbReference type="Gene3D" id="1.10.10.60">
    <property type="entry name" value="Homeodomain-like"/>
    <property type="match status" value="1"/>
</dbReference>
<dbReference type="OrthoDB" id="5860652at2759"/>
<feature type="compositionally biased region" description="Acidic residues" evidence="3">
    <location>
        <begin position="279"/>
        <end position="288"/>
    </location>
</feature>
<reference evidence="5 6" key="1">
    <citation type="submission" date="2014-11" db="EMBL/GenBank/DDBJ databases">
        <title>Genetic blueprint of the zoonotic pathogen Toxocara canis.</title>
        <authorList>
            <person name="Zhu X.-Q."/>
            <person name="Korhonen P.K."/>
            <person name="Cai H."/>
            <person name="Young N.D."/>
            <person name="Nejsum P."/>
            <person name="von Samson-Himmelstjerna G."/>
            <person name="Boag P.R."/>
            <person name="Tan P."/>
            <person name="Li Q."/>
            <person name="Min J."/>
            <person name="Yang Y."/>
            <person name="Wang X."/>
            <person name="Fang X."/>
            <person name="Hall R.S."/>
            <person name="Hofmann A."/>
            <person name="Sternberg P.W."/>
            <person name="Jex A.R."/>
            <person name="Gasser R.B."/>
        </authorList>
    </citation>
    <scope>NUCLEOTIDE SEQUENCE [LARGE SCALE GENOMIC DNA]</scope>
    <source>
        <strain evidence="5">PN_DK_2014</strain>
    </source>
</reference>
<dbReference type="EMBL" id="JPKZ01000006">
    <property type="protein sequence ID" value="KHN89186.1"/>
    <property type="molecule type" value="Genomic_DNA"/>
</dbReference>
<dbReference type="InterPro" id="IPR040793">
    <property type="entry name" value="CDH1_2_SANT_HL1"/>
</dbReference>
<dbReference type="InterPro" id="IPR028009">
    <property type="entry name" value="ESCO_Acetyltransf_dom"/>
</dbReference>
<keyword evidence="6" id="KW-1185">Reference proteome</keyword>
<evidence type="ECO:0000313" key="6">
    <source>
        <dbReference type="Proteomes" id="UP000031036"/>
    </source>
</evidence>
<keyword evidence="5" id="KW-0547">Nucleotide-binding</keyword>
<dbReference type="GO" id="GO:0004386">
    <property type="term" value="F:helicase activity"/>
    <property type="evidence" value="ECO:0007669"/>
    <property type="project" value="UniProtKB-KW"/>
</dbReference>
<comment type="caution">
    <text evidence="5">The sequence shown here is derived from an EMBL/GenBank/DDBJ whole genome shotgun (WGS) entry which is preliminary data.</text>
</comment>
<dbReference type="Proteomes" id="UP000031036">
    <property type="component" value="Unassembled WGS sequence"/>
</dbReference>
<dbReference type="GO" id="GO:0000785">
    <property type="term" value="C:chromatin"/>
    <property type="evidence" value="ECO:0007669"/>
    <property type="project" value="TreeGrafter"/>
</dbReference>
<dbReference type="InterPro" id="IPR025260">
    <property type="entry name" value="CHD1-like_C"/>
</dbReference>
<sequence>MIRNKVVLECVNKELGYTSDLADVWDNAGLREAWLFISDTEKEYPFIGGILLVDALKKARRLPHQVSDRSRVSQDAENESYDQRAVELDGNLMGVNRMWVHPCVRRKGIAFRLVERARAHFLGYGILPRERVAFSEPTIDGLAFAMNIEQVEVTVQPLPGGRFLIDIYTQTEKFLTVDSDRDKFIQKLGAARWRIVGTGSELLNAFKYANFTFDEEKDVAALSRAELDEAENSRDATQKEWDEIIPEEERKKVEEEEREKAEKDLFLGPRQRNKVPQMADEDEESEGEEGTKKRRKRSPDNDDEDSEEDRPKRGKKKLLFGFTEVEVRKFVKSFRKFANPLTRLEAIAQDAELEEHSKSELEQLGKELLNGCANAQAEYENTAKEPGKKNEDGRKKHDRGPVFKLGTIDVYVRPLLKMQSDLEPLSGLISPDGDTRSLKIPGTPKEQKGWDVEWDIDDDVALLRGVYRYGLGSWEAIKMDPDYGLVDKIWLKDKNKKPQAKHLQARAEFLLKYLARYAKMRELKAKKKHHSPKKAVGSRPTDSDKTKASKKEAGKENERKRKREPKEGEETVEERREEPKPKKEKPRVKLDHLTVSKSKYHKDIQDKSSQQFQDCVQIMRPAQKYIKKLVKCEDLSSADSLRYLLKVGDHVMEHLEKLSIRYRSTFNFLTPSSLLRC</sequence>
<feature type="region of interest" description="Disordered" evidence="3">
    <location>
        <begin position="227"/>
        <end position="315"/>
    </location>
</feature>
<dbReference type="Pfam" id="PF23588">
    <property type="entry name" value="HTH_CHD1_Hrp3"/>
    <property type="match status" value="1"/>
</dbReference>
<comment type="subcellular location">
    <subcellularLocation>
        <location evidence="1">Nucleus</location>
    </subcellularLocation>
</comment>
<dbReference type="PANTHER" id="PTHR45884:SF2">
    <property type="entry name" value="N-ACETYLTRANSFERASE ECO"/>
    <property type="match status" value="1"/>
</dbReference>
<dbReference type="GO" id="GO:0003677">
    <property type="term" value="F:DNA binding"/>
    <property type="evidence" value="ECO:0007669"/>
    <property type="project" value="UniProtKB-KW"/>
</dbReference>
<dbReference type="STRING" id="6265.A0A0B2W090"/>
<feature type="compositionally biased region" description="Basic and acidic residues" evidence="3">
    <location>
        <begin position="541"/>
        <end position="589"/>
    </location>
</feature>
<evidence type="ECO:0000259" key="4">
    <source>
        <dbReference type="SMART" id="SM01176"/>
    </source>
</evidence>
<proteinExistence type="predicted"/>
<dbReference type="InterPro" id="IPR056302">
    <property type="entry name" value="CHD1-2/Hrp3_HTH"/>
</dbReference>
<dbReference type="Pfam" id="PF18375">
    <property type="entry name" value="CDH1_2_SANT_HL1"/>
    <property type="match status" value="1"/>
</dbReference>
<dbReference type="PANTHER" id="PTHR45884">
    <property type="entry name" value="N-ACETYLTRANSFERASE ECO"/>
    <property type="match status" value="1"/>
</dbReference>
<dbReference type="Pfam" id="PF13880">
    <property type="entry name" value="Acetyltransf_13"/>
    <property type="match status" value="1"/>
</dbReference>
<accession>A0A0B2W090</accession>
<dbReference type="GO" id="GO:0005634">
    <property type="term" value="C:nucleus"/>
    <property type="evidence" value="ECO:0007669"/>
    <property type="project" value="UniProtKB-SubCell"/>
</dbReference>
<evidence type="ECO:0000256" key="2">
    <source>
        <dbReference type="ARBA" id="ARBA00023242"/>
    </source>
</evidence>
<dbReference type="GO" id="GO:0007064">
    <property type="term" value="P:mitotic sister chromatid cohesion"/>
    <property type="evidence" value="ECO:0007669"/>
    <property type="project" value="TreeGrafter"/>
</dbReference>
<feature type="domain" description="Chromodomain-helicase-DNA-binding protein 1-like C-terminal" evidence="4">
    <location>
        <begin position="594"/>
        <end position="674"/>
    </location>
</feature>
<organism evidence="5 6">
    <name type="scientific">Toxocara canis</name>
    <name type="common">Canine roundworm</name>
    <dbReference type="NCBI Taxonomy" id="6265"/>
    <lineage>
        <taxon>Eukaryota</taxon>
        <taxon>Metazoa</taxon>
        <taxon>Ecdysozoa</taxon>
        <taxon>Nematoda</taxon>
        <taxon>Chromadorea</taxon>
        <taxon>Rhabditida</taxon>
        <taxon>Spirurina</taxon>
        <taxon>Ascaridomorpha</taxon>
        <taxon>Ascaridoidea</taxon>
        <taxon>Toxocaridae</taxon>
        <taxon>Toxocara</taxon>
    </lineage>
</organism>
<dbReference type="AlphaFoldDB" id="A0A0B2W090"/>
<feature type="region of interest" description="Disordered" evidence="3">
    <location>
        <begin position="377"/>
        <end position="400"/>
    </location>
</feature>
<name>A0A0B2W090_TOXCA</name>
<keyword evidence="2" id="KW-0539">Nucleus</keyword>
<feature type="compositionally biased region" description="Basic and acidic residues" evidence="3">
    <location>
        <begin position="381"/>
        <end position="400"/>
    </location>
</feature>
<keyword evidence="5" id="KW-0067">ATP-binding</keyword>
<dbReference type="SMART" id="SM01176">
    <property type="entry name" value="DUF4208"/>
    <property type="match status" value="1"/>
</dbReference>
<feature type="compositionally biased region" description="Basic residues" evidence="3">
    <location>
        <begin position="524"/>
        <end position="533"/>
    </location>
</feature>
<feature type="compositionally biased region" description="Basic and acidic residues" evidence="3">
    <location>
        <begin position="227"/>
        <end position="265"/>
    </location>
</feature>
<evidence type="ECO:0000256" key="3">
    <source>
        <dbReference type="SAM" id="MobiDB-lite"/>
    </source>
</evidence>